<comment type="caution">
    <text evidence="2">The sequence shown here is derived from an EMBL/GenBank/DDBJ whole genome shotgun (WGS) entry which is preliminary data.</text>
</comment>
<reference evidence="2" key="2">
    <citation type="submission" date="2022-01" db="EMBL/GenBank/DDBJ databases">
        <authorList>
            <person name="Yamashiro T."/>
            <person name="Shiraishi A."/>
            <person name="Satake H."/>
            <person name="Nakayama K."/>
        </authorList>
    </citation>
    <scope>NUCLEOTIDE SEQUENCE</scope>
</reference>
<dbReference type="EMBL" id="BQNB010020661">
    <property type="protein sequence ID" value="GJT98288.1"/>
    <property type="molecule type" value="Genomic_DNA"/>
</dbReference>
<feature type="compositionally biased region" description="Low complexity" evidence="1">
    <location>
        <begin position="1"/>
        <end position="10"/>
    </location>
</feature>
<keyword evidence="3" id="KW-1185">Reference proteome</keyword>
<organism evidence="2 3">
    <name type="scientific">Tanacetum coccineum</name>
    <dbReference type="NCBI Taxonomy" id="301880"/>
    <lineage>
        <taxon>Eukaryota</taxon>
        <taxon>Viridiplantae</taxon>
        <taxon>Streptophyta</taxon>
        <taxon>Embryophyta</taxon>
        <taxon>Tracheophyta</taxon>
        <taxon>Spermatophyta</taxon>
        <taxon>Magnoliopsida</taxon>
        <taxon>eudicotyledons</taxon>
        <taxon>Gunneridae</taxon>
        <taxon>Pentapetalae</taxon>
        <taxon>asterids</taxon>
        <taxon>campanulids</taxon>
        <taxon>Asterales</taxon>
        <taxon>Asteraceae</taxon>
        <taxon>Asteroideae</taxon>
        <taxon>Anthemideae</taxon>
        <taxon>Anthemidinae</taxon>
        <taxon>Tanacetum</taxon>
    </lineage>
</organism>
<evidence type="ECO:0000313" key="3">
    <source>
        <dbReference type="Proteomes" id="UP001151760"/>
    </source>
</evidence>
<sequence length="289" mass="33180">MQSSSTTSSESTRHKGKEIAKLVTPKSESVSEEDSDPEQARRDKDMKRFGTHLRILQEAVQTYQQQPSNFFKPGTRLKIPYQGSQSGKMDWLRGHGNEEFVLNKNWKHITATWQRFRRSHLKNPVLLKDDSNVIPDSSNVCTNDIRIETQAVRNTNVLKQERIGIAPPSHKQEQPQLPHASRLYQLITISLFDSGCTKDMTAISSCVNFVEKFLGTVHFGMISLLQFLVWRLIQKGMSDQREIYLLCESLQGNDLLTGYRVETDLTSISLQDHNFINSNLFMAKRFHHS</sequence>
<feature type="region of interest" description="Disordered" evidence="1">
    <location>
        <begin position="1"/>
        <end position="44"/>
    </location>
</feature>
<dbReference type="Proteomes" id="UP001151760">
    <property type="component" value="Unassembled WGS sequence"/>
</dbReference>
<name>A0ABQ5IG32_9ASTR</name>
<proteinExistence type="predicted"/>
<evidence type="ECO:0000313" key="2">
    <source>
        <dbReference type="EMBL" id="GJT98288.1"/>
    </source>
</evidence>
<protein>
    <submittedName>
        <fullName evidence="2">Uncharacterized protein</fullName>
    </submittedName>
</protein>
<feature type="compositionally biased region" description="Basic and acidic residues" evidence="1">
    <location>
        <begin position="11"/>
        <end position="20"/>
    </location>
</feature>
<accession>A0ABQ5IG32</accession>
<reference evidence="2" key="1">
    <citation type="journal article" date="2022" name="Int. J. Mol. Sci.">
        <title>Draft Genome of Tanacetum Coccineum: Genomic Comparison of Closely Related Tanacetum-Family Plants.</title>
        <authorList>
            <person name="Yamashiro T."/>
            <person name="Shiraishi A."/>
            <person name="Nakayama K."/>
            <person name="Satake H."/>
        </authorList>
    </citation>
    <scope>NUCLEOTIDE SEQUENCE</scope>
</reference>
<evidence type="ECO:0000256" key="1">
    <source>
        <dbReference type="SAM" id="MobiDB-lite"/>
    </source>
</evidence>
<gene>
    <name evidence="2" type="ORF">Tco_1093806</name>
</gene>